<dbReference type="Pfam" id="PF14223">
    <property type="entry name" value="Retrotran_gag_2"/>
    <property type="match status" value="1"/>
</dbReference>
<accession>A0A8S0SHL0</accession>
<dbReference type="EMBL" id="CACTIH010005430">
    <property type="protein sequence ID" value="CAA2992046.1"/>
    <property type="molecule type" value="Genomic_DNA"/>
</dbReference>
<name>A0A8S0SHL0_OLEEU</name>
<dbReference type="Gramene" id="OE9A012162T1">
    <property type="protein sequence ID" value="OE9A012162C1"/>
    <property type="gene ID" value="OE9A012162"/>
</dbReference>
<dbReference type="Proteomes" id="UP000594638">
    <property type="component" value="Unassembled WGS sequence"/>
</dbReference>
<dbReference type="AlphaFoldDB" id="A0A8S0SHL0"/>
<organism evidence="1 2">
    <name type="scientific">Olea europaea subsp. europaea</name>
    <dbReference type="NCBI Taxonomy" id="158383"/>
    <lineage>
        <taxon>Eukaryota</taxon>
        <taxon>Viridiplantae</taxon>
        <taxon>Streptophyta</taxon>
        <taxon>Embryophyta</taxon>
        <taxon>Tracheophyta</taxon>
        <taxon>Spermatophyta</taxon>
        <taxon>Magnoliopsida</taxon>
        <taxon>eudicotyledons</taxon>
        <taxon>Gunneridae</taxon>
        <taxon>Pentapetalae</taxon>
        <taxon>asterids</taxon>
        <taxon>lamiids</taxon>
        <taxon>Lamiales</taxon>
        <taxon>Oleaceae</taxon>
        <taxon>Oleeae</taxon>
        <taxon>Olea</taxon>
    </lineage>
</organism>
<keyword evidence="2" id="KW-1185">Reference proteome</keyword>
<proteinExistence type="predicted"/>
<evidence type="ECO:0000313" key="2">
    <source>
        <dbReference type="Proteomes" id="UP000594638"/>
    </source>
</evidence>
<protein>
    <recommendedName>
        <fullName evidence="3">DUF4219 domain-containing protein</fullName>
    </recommendedName>
</protein>
<reference evidence="1 2" key="1">
    <citation type="submission" date="2019-12" db="EMBL/GenBank/DDBJ databases">
        <authorList>
            <person name="Alioto T."/>
            <person name="Alioto T."/>
            <person name="Gomez Garrido J."/>
        </authorList>
    </citation>
    <scope>NUCLEOTIDE SEQUENCE [LARGE SCALE GENOMIC DNA]</scope>
</reference>
<evidence type="ECO:0008006" key="3">
    <source>
        <dbReference type="Google" id="ProtNLM"/>
    </source>
</evidence>
<comment type="caution">
    <text evidence="1">The sequence shown here is derived from an EMBL/GenBank/DDBJ whole genome shotgun (WGS) entry which is preliminary data.</text>
</comment>
<sequence>MHNLAGLGIVPEKLTEDNFISWKNCLANYLVGNGLWGVVSAQEIEPDKTNIQEHEKWKKKNALALHAIQLSCGQAIYSKFINADINADYVWTQLAEKGDHDKESRVDDNGNSSIFVMN</sequence>
<evidence type="ECO:0000313" key="1">
    <source>
        <dbReference type="EMBL" id="CAA2992046.1"/>
    </source>
</evidence>
<gene>
    <name evidence="1" type="ORF">OLEA9_A012162</name>
</gene>
<dbReference type="OrthoDB" id="8063676at2759"/>